<dbReference type="OrthoDB" id="572228at2"/>
<dbReference type="Pfam" id="PF08883">
    <property type="entry name" value="DOPA_dioxygen"/>
    <property type="match status" value="1"/>
</dbReference>
<dbReference type="InterPro" id="IPR023389">
    <property type="entry name" value="DOPA-like_sf"/>
</dbReference>
<dbReference type="Proteomes" id="UP000217005">
    <property type="component" value="Unassembled WGS sequence"/>
</dbReference>
<accession>A0A261S6Y5</accession>
<keyword evidence="1" id="KW-0223">Dioxygenase</keyword>
<keyword evidence="1" id="KW-0560">Oxidoreductase</keyword>
<evidence type="ECO:0000313" key="2">
    <source>
        <dbReference type="Proteomes" id="UP000217005"/>
    </source>
</evidence>
<dbReference type="SUPFAM" id="SSF143410">
    <property type="entry name" value="DOPA-like"/>
    <property type="match status" value="1"/>
</dbReference>
<dbReference type="AlphaFoldDB" id="A0A261S6Y5"/>
<organism evidence="1 2">
    <name type="scientific">Bordetella genomosp. 1</name>
    <dbReference type="NCBI Taxonomy" id="1395607"/>
    <lineage>
        <taxon>Bacteria</taxon>
        <taxon>Pseudomonadati</taxon>
        <taxon>Pseudomonadota</taxon>
        <taxon>Betaproteobacteria</taxon>
        <taxon>Burkholderiales</taxon>
        <taxon>Alcaligenaceae</taxon>
        <taxon>Bordetella</taxon>
    </lineage>
</organism>
<dbReference type="PIRSF" id="PIRSF028139">
    <property type="entry name" value="DOPA-diox_rel_Mll2280"/>
    <property type="match status" value="1"/>
</dbReference>
<gene>
    <name evidence="1" type="ORF">CEG14_19995</name>
</gene>
<proteinExistence type="predicted"/>
<dbReference type="EMBL" id="NEVL01000004">
    <property type="protein sequence ID" value="OZI33128.1"/>
    <property type="molecule type" value="Genomic_DNA"/>
</dbReference>
<reference evidence="1 2" key="1">
    <citation type="submission" date="2017-05" db="EMBL/GenBank/DDBJ databases">
        <title>Complete and WGS of Bordetella genogroups.</title>
        <authorList>
            <person name="Spilker T."/>
            <person name="LiPuma J."/>
        </authorList>
    </citation>
    <scope>NUCLEOTIDE SEQUENCE [LARGE SCALE GENOMIC DNA]</scope>
    <source>
        <strain evidence="1 2">AU17610</strain>
    </source>
</reference>
<sequence length="118" mass="13134">MNPDTEIAAVQSWHAHVYFDGATRDAAWALRGRIEAAFGARIEMGRFHERPVGPHPCWSYQVAFAPAELAPLLTWFALHHAGLDVFLHPNTGDALRDHRDRAVWVGRSHVLALDAFGA</sequence>
<dbReference type="GO" id="GO:0051213">
    <property type="term" value="F:dioxygenase activity"/>
    <property type="evidence" value="ECO:0007669"/>
    <property type="project" value="UniProtKB-KW"/>
</dbReference>
<comment type="caution">
    <text evidence="1">The sequence shown here is derived from an EMBL/GenBank/DDBJ whole genome shotgun (WGS) entry which is preliminary data.</text>
</comment>
<dbReference type="InterPro" id="IPR014980">
    <property type="entry name" value="DOPA_dioxygen"/>
</dbReference>
<evidence type="ECO:0000313" key="1">
    <source>
        <dbReference type="EMBL" id="OZI33128.1"/>
    </source>
</evidence>
<name>A0A261S6Y5_9BORD</name>
<protein>
    <submittedName>
        <fullName evidence="1">4,5-dioxygenase</fullName>
    </submittedName>
</protein>
<dbReference type="PANTHER" id="PTHR36423">
    <property type="entry name" value="AFR070WP"/>
    <property type="match status" value="1"/>
</dbReference>
<dbReference type="Gene3D" id="3.30.70.1240">
    <property type="entry name" value="DOPA-like domains"/>
    <property type="match status" value="1"/>
</dbReference>
<dbReference type="RefSeq" id="WP_094828123.1">
    <property type="nucleotide sequence ID" value="NZ_NEVL01000004.1"/>
</dbReference>
<dbReference type="PANTHER" id="PTHR36423:SF2">
    <property type="entry name" value="AFR070WP"/>
    <property type="match status" value="1"/>
</dbReference>